<reference evidence="1" key="3">
    <citation type="submission" date="2015-04" db="UniProtKB">
        <authorList>
            <consortium name="EnsemblPlants"/>
        </authorList>
    </citation>
    <scope>IDENTIFICATION</scope>
</reference>
<accession>A0A0D9XVR2</accession>
<reference evidence="2" key="2">
    <citation type="submission" date="2013-12" db="EMBL/GenBank/DDBJ databases">
        <authorList>
            <person name="Yu Y."/>
            <person name="Lee S."/>
            <person name="de Baynast K."/>
            <person name="Wissotski M."/>
            <person name="Liu L."/>
            <person name="Talag J."/>
            <person name="Goicoechea J."/>
            <person name="Angelova A."/>
            <person name="Jetty R."/>
            <person name="Kudrna D."/>
            <person name="Golser W."/>
            <person name="Rivera L."/>
            <person name="Zhang J."/>
            <person name="Wing R."/>
        </authorList>
    </citation>
    <scope>NUCLEOTIDE SEQUENCE</scope>
</reference>
<dbReference type="AlphaFoldDB" id="A0A0D9XVR2"/>
<organism evidence="1 2">
    <name type="scientific">Leersia perrieri</name>
    <dbReference type="NCBI Taxonomy" id="77586"/>
    <lineage>
        <taxon>Eukaryota</taxon>
        <taxon>Viridiplantae</taxon>
        <taxon>Streptophyta</taxon>
        <taxon>Embryophyta</taxon>
        <taxon>Tracheophyta</taxon>
        <taxon>Spermatophyta</taxon>
        <taxon>Magnoliopsida</taxon>
        <taxon>Liliopsida</taxon>
        <taxon>Poales</taxon>
        <taxon>Poaceae</taxon>
        <taxon>BOP clade</taxon>
        <taxon>Oryzoideae</taxon>
        <taxon>Oryzeae</taxon>
        <taxon>Oryzinae</taxon>
        <taxon>Leersia</taxon>
    </lineage>
</organism>
<protein>
    <submittedName>
        <fullName evidence="1">Uncharacterized protein</fullName>
    </submittedName>
</protein>
<dbReference type="Gramene" id="LPERR11G20410.1">
    <property type="protein sequence ID" value="LPERR11G20410.1"/>
    <property type="gene ID" value="LPERR11G20410"/>
</dbReference>
<dbReference type="EnsemblPlants" id="LPERR11G20410.1">
    <property type="protein sequence ID" value="LPERR11G20410.1"/>
    <property type="gene ID" value="LPERR11G20410"/>
</dbReference>
<dbReference type="HOGENOM" id="CLU_1206319_0_0_1"/>
<sequence length="230" mass="23715">MISSNIWRAAAVSSWSGGTISLLLLPVSASRSSCGLFFRPLLFPKMKAAVSSSTGSGLNPARRVLLVGRNLVASSIPFWNALFSSISMLFLFSPAAASSSGGCWVVASRKAAMTSSSSARVTVSGWESSIGSYGQSPALALAVESSPDELLVLLVVVSSEGEVVSSRIWASRKMEGEKGSTTSCSSCAAAAAMAGRSLTRDRSIGGVKEGGGGGNKAQCCTHQLHCDFFC</sequence>
<evidence type="ECO:0000313" key="2">
    <source>
        <dbReference type="Proteomes" id="UP000032180"/>
    </source>
</evidence>
<evidence type="ECO:0000313" key="1">
    <source>
        <dbReference type="EnsemblPlants" id="LPERR11G20410.1"/>
    </source>
</evidence>
<proteinExistence type="predicted"/>
<dbReference type="Proteomes" id="UP000032180">
    <property type="component" value="Chromosome 11"/>
</dbReference>
<name>A0A0D9XVR2_9ORYZ</name>
<keyword evidence="2" id="KW-1185">Reference proteome</keyword>
<reference evidence="1 2" key="1">
    <citation type="submission" date="2012-08" db="EMBL/GenBank/DDBJ databases">
        <title>Oryza genome evolution.</title>
        <authorList>
            <person name="Wing R.A."/>
        </authorList>
    </citation>
    <scope>NUCLEOTIDE SEQUENCE</scope>
</reference>